<feature type="transmembrane region" description="Helical" evidence="1">
    <location>
        <begin position="18"/>
        <end position="41"/>
    </location>
</feature>
<accession>A0A1H5RNV0</accession>
<name>A0A1H5RNV0_XYLRU</name>
<evidence type="ECO:0000313" key="3">
    <source>
        <dbReference type="Proteomes" id="UP000236735"/>
    </source>
</evidence>
<gene>
    <name evidence="2" type="ORF">SAMN05216354_0237</name>
</gene>
<keyword evidence="1" id="KW-0472">Membrane</keyword>
<dbReference type="Proteomes" id="UP000236735">
    <property type="component" value="Unassembled WGS sequence"/>
</dbReference>
<keyword evidence="1" id="KW-0812">Transmembrane</keyword>
<sequence>MYQADRGNYRTKESMGKVFMHSCLGRLLIFVAFIFVMLFIAHFTTPTEKEMAEEMEDNIMQCLEENDSIKGDPIDDYVHNLGFIFTKGDSMAVTEEVRKAYHMYNRLQVYRHGLYSTAYLHNNLHPEGVRVGFGAFGLIVPTVLYKDILLDVGPVHKGYDQKLIQQVTVPDTDLGQNPNIQEFHYKRNPDD</sequence>
<reference evidence="2 3" key="1">
    <citation type="submission" date="2016-10" db="EMBL/GenBank/DDBJ databases">
        <authorList>
            <person name="de Groot N.N."/>
        </authorList>
    </citation>
    <scope>NUCLEOTIDE SEQUENCE [LARGE SCALE GENOMIC DNA]</scope>
    <source>
        <strain evidence="2 3">AR32</strain>
    </source>
</reference>
<organism evidence="2 3">
    <name type="scientific">Xylanibacter ruminicola</name>
    <name type="common">Prevotella ruminicola</name>
    <dbReference type="NCBI Taxonomy" id="839"/>
    <lineage>
        <taxon>Bacteria</taxon>
        <taxon>Pseudomonadati</taxon>
        <taxon>Bacteroidota</taxon>
        <taxon>Bacteroidia</taxon>
        <taxon>Bacteroidales</taxon>
        <taxon>Prevotellaceae</taxon>
        <taxon>Xylanibacter</taxon>
    </lineage>
</organism>
<evidence type="ECO:0000256" key="1">
    <source>
        <dbReference type="SAM" id="Phobius"/>
    </source>
</evidence>
<evidence type="ECO:0000313" key="2">
    <source>
        <dbReference type="EMBL" id="SEF39985.1"/>
    </source>
</evidence>
<keyword evidence="1" id="KW-1133">Transmembrane helix</keyword>
<dbReference type="AlphaFoldDB" id="A0A1H5RNV0"/>
<protein>
    <submittedName>
        <fullName evidence="2">Uncharacterized protein</fullName>
    </submittedName>
</protein>
<proteinExistence type="predicted"/>
<dbReference type="EMBL" id="FNUV01000001">
    <property type="protein sequence ID" value="SEF39985.1"/>
    <property type="molecule type" value="Genomic_DNA"/>
</dbReference>